<dbReference type="Pfam" id="PF02771">
    <property type="entry name" value="Acyl-CoA_dh_N"/>
    <property type="match status" value="1"/>
</dbReference>
<dbReference type="SUPFAM" id="SSF47203">
    <property type="entry name" value="Acyl-CoA dehydrogenase C-terminal domain-like"/>
    <property type="match status" value="1"/>
</dbReference>
<dbReference type="Gene3D" id="2.40.110.10">
    <property type="entry name" value="Butyryl-CoA Dehydrogenase, subunit A, domain 2"/>
    <property type="match status" value="1"/>
</dbReference>
<reference evidence="4 5" key="1">
    <citation type="submission" date="2021-06" db="EMBL/GenBank/DDBJ databases">
        <title>Ecological speciation of a Streptomyces species isolated from different habitats and geographic origins.</title>
        <authorList>
            <person name="Wang J."/>
        </authorList>
    </citation>
    <scope>NUCLEOTIDE SEQUENCE [LARGE SCALE GENOMIC DNA]</scope>
    <source>
        <strain evidence="4 5">FXJ8.012</strain>
    </source>
</reference>
<dbReference type="InterPro" id="IPR036250">
    <property type="entry name" value="AcylCo_DH-like_C"/>
</dbReference>
<dbReference type="Gene3D" id="1.20.140.10">
    <property type="entry name" value="Butyryl-CoA Dehydrogenase, subunit A, domain 3"/>
    <property type="match status" value="1"/>
</dbReference>
<accession>A0ABS7VYW9</accession>
<organism evidence="4 5">
    <name type="scientific">Streptomyces olivaceus</name>
    <dbReference type="NCBI Taxonomy" id="47716"/>
    <lineage>
        <taxon>Bacteria</taxon>
        <taxon>Bacillati</taxon>
        <taxon>Actinomycetota</taxon>
        <taxon>Actinomycetes</taxon>
        <taxon>Kitasatosporales</taxon>
        <taxon>Streptomycetaceae</taxon>
        <taxon>Streptomyces</taxon>
    </lineage>
</organism>
<dbReference type="PANTHER" id="PTHR43884">
    <property type="entry name" value="ACYL-COA DEHYDROGENASE"/>
    <property type="match status" value="1"/>
</dbReference>
<feature type="domain" description="Acyl-CoA dehydrogenase/oxidase N-terminal" evidence="2">
    <location>
        <begin position="40"/>
        <end position="107"/>
    </location>
</feature>
<dbReference type="InterPro" id="IPR009100">
    <property type="entry name" value="AcylCoA_DH/oxidase_NM_dom_sf"/>
</dbReference>
<sequence length="380" mass="39726">MRPIVATRTGAYGPAASAYGRRCETGAWVDGVINDAGTTRDVLRAHAEKTEQNERPAPESLEAMREAGDFALRTPREHGGTGAGAEAVARRLTALGQACPSSAWVAGTCATGKSLAAAAFPGSEELFADPDAVFCGSGVPGARGVRDADGVRVTGRWPNVSGCEDASWASLAVVVDGTFCFAVIPVADLTVDRTWQMAGMRGTGSHTLVAEDLPVPASRVVAAAPFGLNDLMLYSMTVLAPVIGGARGALDATHAMFASDRKPFMSAYTSMGESPGARHWLAEAAHLVDRAEATMLSVARESDTRALSEADGARLRMALADAGRDARTAVDRLLDLGGAGGFRTANVLQRFWRDVSVGSRHPHLNPYLAVERYGSALADA</sequence>
<evidence type="ECO:0000313" key="4">
    <source>
        <dbReference type="EMBL" id="MBZ6150195.1"/>
    </source>
</evidence>
<dbReference type="PIRSF" id="PIRSF016578">
    <property type="entry name" value="HsaA"/>
    <property type="match status" value="1"/>
</dbReference>
<proteinExistence type="predicted"/>
<dbReference type="InterPro" id="IPR046373">
    <property type="entry name" value="Acyl-CoA_Oxase/DH_mid-dom_sf"/>
</dbReference>
<evidence type="ECO:0000256" key="1">
    <source>
        <dbReference type="ARBA" id="ARBA00023002"/>
    </source>
</evidence>
<dbReference type="PANTHER" id="PTHR43884:SF12">
    <property type="entry name" value="ISOVALERYL-COA DEHYDROGENASE, MITOCHONDRIAL-RELATED"/>
    <property type="match status" value="1"/>
</dbReference>
<gene>
    <name evidence="4" type="ORF">KVH32_03300</name>
</gene>
<name>A0ABS7VYW9_STROV</name>
<dbReference type="Proteomes" id="UP000758701">
    <property type="component" value="Unassembled WGS sequence"/>
</dbReference>
<dbReference type="SUPFAM" id="SSF56645">
    <property type="entry name" value="Acyl-CoA dehydrogenase NM domain-like"/>
    <property type="match status" value="1"/>
</dbReference>
<dbReference type="Pfam" id="PF08028">
    <property type="entry name" value="Acyl-CoA_dh_2"/>
    <property type="match status" value="1"/>
</dbReference>
<dbReference type="InterPro" id="IPR037069">
    <property type="entry name" value="AcylCoA_DH/ox_N_sf"/>
</dbReference>
<keyword evidence="5" id="KW-1185">Reference proteome</keyword>
<dbReference type="InterPro" id="IPR013786">
    <property type="entry name" value="AcylCoA_DH/ox_N"/>
</dbReference>
<dbReference type="EMBL" id="JAHSTP010000001">
    <property type="protein sequence ID" value="MBZ6150195.1"/>
    <property type="molecule type" value="Genomic_DNA"/>
</dbReference>
<protein>
    <submittedName>
        <fullName evidence="4">Acyl-CoA dehydrogenase</fullName>
    </submittedName>
</protein>
<comment type="caution">
    <text evidence="4">The sequence shown here is derived from an EMBL/GenBank/DDBJ whole genome shotgun (WGS) entry which is preliminary data.</text>
</comment>
<evidence type="ECO:0000259" key="3">
    <source>
        <dbReference type="Pfam" id="PF08028"/>
    </source>
</evidence>
<evidence type="ECO:0000259" key="2">
    <source>
        <dbReference type="Pfam" id="PF02771"/>
    </source>
</evidence>
<evidence type="ECO:0000313" key="5">
    <source>
        <dbReference type="Proteomes" id="UP000758701"/>
    </source>
</evidence>
<dbReference type="InterPro" id="IPR013107">
    <property type="entry name" value="Acyl-CoA_DH_C"/>
</dbReference>
<feature type="domain" description="Acyl-CoA dehydrogenase C-terminal" evidence="3">
    <location>
        <begin position="239"/>
        <end position="365"/>
    </location>
</feature>
<keyword evidence="1" id="KW-0560">Oxidoreductase</keyword>
<dbReference type="Gene3D" id="1.10.540.10">
    <property type="entry name" value="Acyl-CoA dehydrogenase/oxidase, N-terminal domain"/>
    <property type="match status" value="1"/>
</dbReference>